<comment type="similarity">
    <text evidence="1">Belongs to the DtxR/MntR family.</text>
</comment>
<dbReference type="InterPro" id="IPR022687">
    <property type="entry name" value="HTH_DTXR"/>
</dbReference>
<evidence type="ECO:0000313" key="8">
    <source>
        <dbReference type="EMBL" id="SHK34781.1"/>
    </source>
</evidence>
<evidence type="ECO:0000256" key="6">
    <source>
        <dbReference type="ARBA" id="ARBA00025185"/>
    </source>
</evidence>
<dbReference type="InterPro" id="IPR036388">
    <property type="entry name" value="WH-like_DNA-bd_sf"/>
</dbReference>
<evidence type="ECO:0000313" key="9">
    <source>
        <dbReference type="EMBL" id="SJZ39435.1"/>
    </source>
</evidence>
<dbReference type="Gene3D" id="1.10.10.10">
    <property type="entry name" value="Winged helix-like DNA-binding domain superfamily/Winged helix DNA-binding domain"/>
    <property type="match status" value="1"/>
</dbReference>
<dbReference type="STRING" id="28122.SAMN02745108_00400"/>
<keyword evidence="3" id="KW-0805">Transcription regulation</keyword>
<sequence>MEKLSQSLEDYLEKVLMLHQSKGNARLKNIASELGVKAPSAARAMRELKELGLVEQEPYGLISLTPRGLSAAKSILGRHTLLRRFLSLLGVSEANADADACLIEHVLSKESLGCIENFVKSHVENGKSEKS</sequence>
<keyword evidence="5" id="KW-0804">Transcription</keyword>
<reference evidence="9 11" key="3">
    <citation type="submission" date="2017-02" db="EMBL/GenBank/DDBJ databases">
        <authorList>
            <person name="Peterson S.W."/>
        </authorList>
    </citation>
    <scope>NUCLEOTIDE SEQUENCE [LARGE SCALE GENOMIC DNA]</scope>
    <source>
        <strain evidence="9 11">ATCC 43854</strain>
    </source>
</reference>
<evidence type="ECO:0000256" key="3">
    <source>
        <dbReference type="ARBA" id="ARBA00023015"/>
    </source>
</evidence>
<evidence type="ECO:0000256" key="1">
    <source>
        <dbReference type="ARBA" id="ARBA00007871"/>
    </source>
</evidence>
<evidence type="ECO:0000259" key="7">
    <source>
        <dbReference type="PROSITE" id="PS50944"/>
    </source>
</evidence>
<dbReference type="Gene3D" id="1.10.60.10">
    <property type="entry name" value="Iron dependent repressor, metal binding and dimerisation domain"/>
    <property type="match status" value="1"/>
</dbReference>
<evidence type="ECO:0000313" key="10">
    <source>
        <dbReference type="Proteomes" id="UP000184275"/>
    </source>
</evidence>
<dbReference type="GO" id="GO:0003677">
    <property type="term" value="F:DNA binding"/>
    <property type="evidence" value="ECO:0007669"/>
    <property type="project" value="UniProtKB-KW"/>
</dbReference>
<evidence type="ECO:0000313" key="11">
    <source>
        <dbReference type="Proteomes" id="UP000190449"/>
    </source>
</evidence>
<dbReference type="SUPFAM" id="SSF46785">
    <property type="entry name" value="Winged helix' DNA-binding domain"/>
    <property type="match status" value="1"/>
</dbReference>
<keyword evidence="4" id="KW-0238">DNA-binding</keyword>
<dbReference type="Pfam" id="PF01325">
    <property type="entry name" value="Fe_dep_repress"/>
    <property type="match status" value="1"/>
</dbReference>
<dbReference type="GO" id="GO:0046983">
    <property type="term" value="F:protein dimerization activity"/>
    <property type="evidence" value="ECO:0007669"/>
    <property type="project" value="InterPro"/>
</dbReference>
<proteinExistence type="inferred from homology"/>
<feature type="domain" description="HTH dtxR-type" evidence="7">
    <location>
        <begin position="4"/>
        <end position="65"/>
    </location>
</feature>
<dbReference type="PANTHER" id="PTHR33238:SF7">
    <property type="entry name" value="IRON-DEPENDENT TRANSCRIPTIONAL REGULATOR"/>
    <property type="match status" value="1"/>
</dbReference>
<dbReference type="SUPFAM" id="SSF47979">
    <property type="entry name" value="Iron-dependent repressor protein, dimerization domain"/>
    <property type="match status" value="1"/>
</dbReference>
<name>A0A1M6RQI5_9BACT</name>
<dbReference type="InterPro" id="IPR001367">
    <property type="entry name" value="Fe_dep_repressor"/>
</dbReference>
<comment type="function">
    <text evidence="6">In the presence of manganese, represses expression of mntH and mntS. Up-regulates expression of mntP.</text>
</comment>
<dbReference type="EMBL" id="FRAW01000004">
    <property type="protein sequence ID" value="SHK34781.1"/>
    <property type="molecule type" value="Genomic_DNA"/>
</dbReference>
<dbReference type="InterPro" id="IPR036421">
    <property type="entry name" value="Fe_dep_repressor_sf"/>
</dbReference>
<gene>
    <name evidence="9" type="ORF">SAMN02745108_00400</name>
    <name evidence="8" type="ORF">SAMN05720469_10481</name>
</gene>
<dbReference type="Proteomes" id="UP000190449">
    <property type="component" value="Unassembled WGS sequence"/>
</dbReference>
<dbReference type="InterPro" id="IPR022689">
    <property type="entry name" value="Iron_dep_repressor"/>
</dbReference>
<dbReference type="InterPro" id="IPR050536">
    <property type="entry name" value="DtxR_MntR_Metal-Reg"/>
</dbReference>
<evidence type="ECO:0000256" key="2">
    <source>
        <dbReference type="ARBA" id="ARBA00022386"/>
    </source>
</evidence>
<dbReference type="RefSeq" id="WP_073302724.1">
    <property type="nucleotide sequence ID" value="NZ_FRAW01000004.1"/>
</dbReference>
<evidence type="ECO:0000256" key="4">
    <source>
        <dbReference type="ARBA" id="ARBA00023125"/>
    </source>
</evidence>
<dbReference type="Pfam" id="PF02742">
    <property type="entry name" value="Fe_dep_repr_C"/>
    <property type="match status" value="1"/>
</dbReference>
<dbReference type="AlphaFoldDB" id="A0A1M6RQI5"/>
<reference evidence="8" key="2">
    <citation type="submission" date="2016-11" db="EMBL/GenBank/DDBJ databases">
        <authorList>
            <person name="Jaros S."/>
            <person name="Januszkiewicz K."/>
            <person name="Wedrychowicz H."/>
        </authorList>
    </citation>
    <scope>NUCLEOTIDE SEQUENCE [LARGE SCALE GENOMIC DNA]</scope>
    <source>
        <strain evidence="8">UWOS</strain>
    </source>
</reference>
<organism evidence="8 10">
    <name type="scientific">Fibrobacter intestinalis</name>
    <dbReference type="NCBI Taxonomy" id="28122"/>
    <lineage>
        <taxon>Bacteria</taxon>
        <taxon>Pseudomonadati</taxon>
        <taxon>Fibrobacterota</taxon>
        <taxon>Fibrobacteria</taxon>
        <taxon>Fibrobacterales</taxon>
        <taxon>Fibrobacteraceae</taxon>
        <taxon>Fibrobacter</taxon>
    </lineage>
</organism>
<dbReference type="PROSITE" id="PS50944">
    <property type="entry name" value="HTH_DTXR"/>
    <property type="match status" value="1"/>
</dbReference>
<dbReference type="EMBL" id="FUWU01000004">
    <property type="protein sequence ID" value="SJZ39435.1"/>
    <property type="molecule type" value="Genomic_DNA"/>
</dbReference>
<evidence type="ECO:0000256" key="5">
    <source>
        <dbReference type="ARBA" id="ARBA00023163"/>
    </source>
</evidence>
<accession>A0A1T4KAT4</accession>
<dbReference type="PANTHER" id="PTHR33238">
    <property type="entry name" value="IRON (METAL) DEPENDENT REPRESSOR, DTXR FAMILY"/>
    <property type="match status" value="1"/>
</dbReference>
<keyword evidence="10" id="KW-1185">Reference proteome</keyword>
<dbReference type="InterPro" id="IPR036390">
    <property type="entry name" value="WH_DNA-bd_sf"/>
</dbReference>
<dbReference type="GO" id="GO:0046914">
    <property type="term" value="F:transition metal ion binding"/>
    <property type="evidence" value="ECO:0007669"/>
    <property type="project" value="InterPro"/>
</dbReference>
<dbReference type="GO" id="GO:0003700">
    <property type="term" value="F:DNA-binding transcription factor activity"/>
    <property type="evidence" value="ECO:0007669"/>
    <property type="project" value="InterPro"/>
</dbReference>
<accession>A0A1M6RQI5</accession>
<dbReference type="Proteomes" id="UP000184275">
    <property type="component" value="Unassembled WGS sequence"/>
</dbReference>
<dbReference type="SMART" id="SM00529">
    <property type="entry name" value="HTH_DTXR"/>
    <property type="match status" value="1"/>
</dbReference>
<reference evidence="10" key="1">
    <citation type="submission" date="2016-11" db="EMBL/GenBank/DDBJ databases">
        <authorList>
            <person name="Varghese N."/>
            <person name="Submissions S."/>
        </authorList>
    </citation>
    <scope>NUCLEOTIDE SEQUENCE [LARGE SCALE GENOMIC DNA]</scope>
    <source>
        <strain evidence="10">UWOS</strain>
    </source>
</reference>
<protein>
    <recommendedName>
        <fullName evidence="2">Transcriptional regulator MntR</fullName>
    </recommendedName>
</protein>